<dbReference type="PROSITE" id="PS50809">
    <property type="entry name" value="DM_2"/>
    <property type="match status" value="1"/>
</dbReference>
<evidence type="ECO:0000256" key="1">
    <source>
        <dbReference type="ARBA" id="ARBA00006834"/>
    </source>
</evidence>
<dbReference type="InterPro" id="IPR036407">
    <property type="entry name" value="DM_DNA-bd_sf"/>
</dbReference>
<feature type="region of interest" description="Disordered" evidence="7">
    <location>
        <begin position="1"/>
        <end position="22"/>
    </location>
</feature>
<evidence type="ECO:0000256" key="2">
    <source>
        <dbReference type="ARBA" id="ARBA00022723"/>
    </source>
</evidence>
<dbReference type="PANTHER" id="PTHR12322:SF116">
    <property type="entry name" value="DOUBLESEX-MAB RELATED 99B"/>
    <property type="match status" value="1"/>
</dbReference>
<dbReference type="CDD" id="cd14370">
    <property type="entry name" value="CUE_DMA"/>
    <property type="match status" value="1"/>
</dbReference>
<dbReference type="Proteomes" id="UP001634394">
    <property type="component" value="Unassembled WGS sequence"/>
</dbReference>
<protein>
    <recommendedName>
        <fullName evidence="8">DM domain-containing protein</fullName>
    </recommendedName>
</protein>
<comment type="similarity">
    <text evidence="1">Belongs to the DMRT family.</text>
</comment>
<dbReference type="Gene3D" id="4.10.1040.10">
    <property type="entry name" value="DM DNA-binding domain"/>
    <property type="match status" value="1"/>
</dbReference>
<feature type="region of interest" description="Disordered" evidence="7">
    <location>
        <begin position="176"/>
        <end position="226"/>
    </location>
</feature>
<evidence type="ECO:0000256" key="6">
    <source>
        <dbReference type="PROSITE-ProRule" id="PRU00070"/>
    </source>
</evidence>
<feature type="region of interest" description="Disordered" evidence="7">
    <location>
        <begin position="144"/>
        <end position="163"/>
    </location>
</feature>
<evidence type="ECO:0000256" key="5">
    <source>
        <dbReference type="ARBA" id="ARBA00023242"/>
    </source>
</evidence>
<evidence type="ECO:0000256" key="3">
    <source>
        <dbReference type="ARBA" id="ARBA00022833"/>
    </source>
</evidence>
<gene>
    <name evidence="9" type="ORF">ACJMK2_041715</name>
</gene>
<evidence type="ECO:0000259" key="8">
    <source>
        <dbReference type="PROSITE" id="PS50809"/>
    </source>
</evidence>
<sequence>MLVKAVDMTTDDQHAGSDRGSPIHTMTLPSPIFLRAAPDRYPRTPKCARCRNHGVVSALKGHKRYCRWRDCICSKCTLIAERQRVMAAQVALRRQQAQEESEVRELGLLYGHSGLIQMKAASAAAASTIPESIRTYQDRLSVKHGLSEDEQEQAPLKRLRPDEGLSASKWPEFRTLPLSKCSPQTDSRSMSPSQSSSSRDSPFSDDSISSCPDYRQTAPHCEELTHDRRRDPLDMLSRIFPHMKTHVLHMILQGCNGNVVQAIEHVLNNQSDSENNNYLPHSRLQLLHSSYVSPSVDTISLKSAFSPISPISALQSLGSLRYPWTELGTSGFPFSFPHSSMMPGLSVVPGYRGYTGINCVSPKTCHYPACPCCSENAISSSTSSSENCTSTCIKT</sequence>
<dbReference type="Pfam" id="PF03474">
    <property type="entry name" value="DMA"/>
    <property type="match status" value="1"/>
</dbReference>
<dbReference type="Gene3D" id="1.10.8.10">
    <property type="entry name" value="DNA helicase RuvA subunit, C-terminal domain"/>
    <property type="match status" value="1"/>
</dbReference>
<dbReference type="InterPro" id="IPR001275">
    <property type="entry name" value="DM_DNA-bd"/>
</dbReference>
<dbReference type="AlphaFoldDB" id="A0ABD3W517"/>
<feature type="domain" description="DM" evidence="8">
    <location>
        <begin position="47"/>
        <end position="94"/>
    </location>
</feature>
<dbReference type="InterPro" id="IPR009060">
    <property type="entry name" value="UBA-like_sf"/>
</dbReference>
<dbReference type="InterPro" id="IPR026607">
    <property type="entry name" value="DMRT"/>
</dbReference>
<name>A0ABD3W517_SINWO</name>
<keyword evidence="4 6" id="KW-0238">DNA-binding</keyword>
<dbReference type="SUPFAM" id="SSF82927">
    <property type="entry name" value="Cysteine-rich DNA binding domain, (DM domain)"/>
    <property type="match status" value="1"/>
</dbReference>
<feature type="DNA-binding region" description="DM" evidence="6">
    <location>
        <begin position="47"/>
        <end position="94"/>
    </location>
</feature>
<evidence type="ECO:0000256" key="4">
    <source>
        <dbReference type="ARBA" id="ARBA00023125"/>
    </source>
</evidence>
<organism evidence="9 10">
    <name type="scientific">Sinanodonta woodiana</name>
    <name type="common">Chinese pond mussel</name>
    <name type="synonym">Anodonta woodiana</name>
    <dbReference type="NCBI Taxonomy" id="1069815"/>
    <lineage>
        <taxon>Eukaryota</taxon>
        <taxon>Metazoa</taxon>
        <taxon>Spiralia</taxon>
        <taxon>Lophotrochozoa</taxon>
        <taxon>Mollusca</taxon>
        <taxon>Bivalvia</taxon>
        <taxon>Autobranchia</taxon>
        <taxon>Heteroconchia</taxon>
        <taxon>Palaeoheterodonta</taxon>
        <taxon>Unionida</taxon>
        <taxon>Unionoidea</taxon>
        <taxon>Unionidae</taxon>
        <taxon>Unioninae</taxon>
        <taxon>Sinanodonta</taxon>
    </lineage>
</organism>
<accession>A0ABD3W517</accession>
<evidence type="ECO:0000313" key="9">
    <source>
        <dbReference type="EMBL" id="KAL3868970.1"/>
    </source>
</evidence>
<reference evidence="9 10" key="1">
    <citation type="submission" date="2024-11" db="EMBL/GenBank/DDBJ databases">
        <title>Chromosome-level genome assembly of the freshwater bivalve Anodonta woodiana.</title>
        <authorList>
            <person name="Chen X."/>
        </authorList>
    </citation>
    <scope>NUCLEOTIDE SEQUENCE [LARGE SCALE GENOMIC DNA]</scope>
    <source>
        <strain evidence="9">MN2024</strain>
        <tissue evidence="9">Gills</tissue>
    </source>
</reference>
<dbReference type="PANTHER" id="PTHR12322">
    <property type="entry name" value="DOUBLESEX AND MAB-3 RELATED TRANSCRIPTION FACTOR DMRT"/>
    <property type="match status" value="1"/>
</dbReference>
<dbReference type="FunFam" id="4.10.1040.10:FF:000001">
    <property type="entry name" value="doublesex- and mab-3-related transcription factor 1"/>
    <property type="match status" value="1"/>
</dbReference>
<dbReference type="PROSITE" id="PS40000">
    <property type="entry name" value="DM_1"/>
    <property type="match status" value="1"/>
</dbReference>
<dbReference type="Pfam" id="PF00751">
    <property type="entry name" value="DM"/>
    <property type="match status" value="1"/>
</dbReference>
<dbReference type="GO" id="GO:0046872">
    <property type="term" value="F:metal ion binding"/>
    <property type="evidence" value="ECO:0007669"/>
    <property type="project" value="UniProtKB-KW"/>
</dbReference>
<dbReference type="SUPFAM" id="SSF46934">
    <property type="entry name" value="UBA-like"/>
    <property type="match status" value="1"/>
</dbReference>
<proteinExistence type="inferred from homology"/>
<keyword evidence="3 6" id="KW-0862">Zinc</keyword>
<dbReference type="InterPro" id="IPR005173">
    <property type="entry name" value="DMA"/>
</dbReference>
<keyword evidence="2 6" id="KW-0479">Metal-binding</keyword>
<keyword evidence="5 6" id="KW-0539">Nucleus</keyword>
<dbReference type="SMART" id="SM00301">
    <property type="entry name" value="DM"/>
    <property type="match status" value="1"/>
</dbReference>
<keyword evidence="10" id="KW-1185">Reference proteome</keyword>
<comment type="caution">
    <text evidence="9">The sequence shown here is derived from an EMBL/GenBank/DDBJ whole genome shotgun (WGS) entry which is preliminary data.</text>
</comment>
<feature type="compositionally biased region" description="Low complexity" evidence="7">
    <location>
        <begin position="186"/>
        <end position="213"/>
    </location>
</feature>
<evidence type="ECO:0000313" key="10">
    <source>
        <dbReference type="Proteomes" id="UP001634394"/>
    </source>
</evidence>
<dbReference type="GO" id="GO:0005634">
    <property type="term" value="C:nucleus"/>
    <property type="evidence" value="ECO:0007669"/>
    <property type="project" value="UniProtKB-SubCell"/>
</dbReference>
<dbReference type="GO" id="GO:0003677">
    <property type="term" value="F:DNA binding"/>
    <property type="evidence" value="ECO:0007669"/>
    <property type="project" value="UniProtKB-UniRule"/>
</dbReference>
<evidence type="ECO:0000256" key="7">
    <source>
        <dbReference type="SAM" id="MobiDB-lite"/>
    </source>
</evidence>
<comment type="subcellular location">
    <subcellularLocation>
        <location evidence="6">Nucleus</location>
    </subcellularLocation>
</comment>
<dbReference type="EMBL" id="JBJQND010000008">
    <property type="protein sequence ID" value="KAL3868970.1"/>
    <property type="molecule type" value="Genomic_DNA"/>
</dbReference>